<dbReference type="Pfam" id="PF00646">
    <property type="entry name" value="F-box"/>
    <property type="match status" value="1"/>
</dbReference>
<dbReference type="PANTHER" id="PTHR34145">
    <property type="entry name" value="OS02G0105600 PROTEIN"/>
    <property type="match status" value="1"/>
</dbReference>
<name>A0A834YU73_TETSI</name>
<dbReference type="SMART" id="SM00256">
    <property type="entry name" value="FBOX"/>
    <property type="match status" value="1"/>
</dbReference>
<dbReference type="Proteomes" id="UP000655225">
    <property type="component" value="Unassembled WGS sequence"/>
</dbReference>
<organism evidence="2 3">
    <name type="scientific">Tetracentron sinense</name>
    <name type="common">Spur-leaf</name>
    <dbReference type="NCBI Taxonomy" id="13715"/>
    <lineage>
        <taxon>Eukaryota</taxon>
        <taxon>Viridiplantae</taxon>
        <taxon>Streptophyta</taxon>
        <taxon>Embryophyta</taxon>
        <taxon>Tracheophyta</taxon>
        <taxon>Spermatophyta</taxon>
        <taxon>Magnoliopsida</taxon>
        <taxon>Trochodendrales</taxon>
        <taxon>Trochodendraceae</taxon>
        <taxon>Tetracentron</taxon>
    </lineage>
</organism>
<evidence type="ECO:0000313" key="3">
    <source>
        <dbReference type="Proteomes" id="UP000655225"/>
    </source>
</evidence>
<dbReference type="InterPro" id="IPR053781">
    <property type="entry name" value="F-box_AtFBL13-like"/>
</dbReference>
<dbReference type="InterPro" id="IPR036047">
    <property type="entry name" value="F-box-like_dom_sf"/>
</dbReference>
<gene>
    <name evidence="2" type="ORF">HHK36_019958</name>
</gene>
<evidence type="ECO:0000313" key="2">
    <source>
        <dbReference type="EMBL" id="KAF8393760.1"/>
    </source>
</evidence>
<dbReference type="PROSITE" id="PS50181">
    <property type="entry name" value="FBOX"/>
    <property type="match status" value="1"/>
</dbReference>
<comment type="caution">
    <text evidence="2">The sequence shown here is derived from an EMBL/GenBank/DDBJ whole genome shotgun (WGS) entry which is preliminary data.</text>
</comment>
<feature type="domain" description="F-box" evidence="1">
    <location>
        <begin position="16"/>
        <end position="65"/>
    </location>
</feature>
<dbReference type="InterPro" id="IPR001810">
    <property type="entry name" value="F-box_dom"/>
</dbReference>
<dbReference type="InterPro" id="IPR032675">
    <property type="entry name" value="LRR_dom_sf"/>
</dbReference>
<evidence type="ECO:0000259" key="1">
    <source>
        <dbReference type="PROSITE" id="PS50181"/>
    </source>
</evidence>
<dbReference type="Pfam" id="PF23622">
    <property type="entry name" value="LRR_At1g61320_AtMIF1"/>
    <property type="match status" value="1"/>
</dbReference>
<dbReference type="InterPro" id="IPR055357">
    <property type="entry name" value="LRR_At1g61320_AtMIF1"/>
</dbReference>
<protein>
    <recommendedName>
        <fullName evidence="1">F-box domain-containing protein</fullName>
    </recommendedName>
</protein>
<dbReference type="EMBL" id="JABCRI010000014">
    <property type="protein sequence ID" value="KAF8393760.1"/>
    <property type="molecule type" value="Genomic_DNA"/>
</dbReference>
<accession>A0A834YU73</accession>
<keyword evidence="3" id="KW-1185">Reference proteome</keyword>
<dbReference type="SUPFAM" id="SSF52058">
    <property type="entry name" value="L domain-like"/>
    <property type="match status" value="1"/>
</dbReference>
<dbReference type="Gene3D" id="3.80.10.10">
    <property type="entry name" value="Ribonuclease Inhibitor"/>
    <property type="match status" value="1"/>
</dbReference>
<dbReference type="InterPro" id="IPR053772">
    <property type="entry name" value="At1g61320/At1g61330-like"/>
</dbReference>
<dbReference type="Gene3D" id="1.20.1280.50">
    <property type="match status" value="1"/>
</dbReference>
<reference evidence="2 3" key="1">
    <citation type="submission" date="2020-04" db="EMBL/GenBank/DDBJ databases">
        <title>Plant Genome Project.</title>
        <authorList>
            <person name="Zhang R.-G."/>
        </authorList>
    </citation>
    <scope>NUCLEOTIDE SEQUENCE [LARGE SCALE GENOMIC DNA]</scope>
    <source>
        <strain evidence="2">YNK0</strain>
        <tissue evidence="2">Leaf</tissue>
    </source>
</reference>
<dbReference type="CDD" id="cd22160">
    <property type="entry name" value="F-box_AtFBL13-like"/>
    <property type="match status" value="1"/>
</dbReference>
<dbReference type="PANTHER" id="PTHR34145:SF28">
    <property type="entry name" value="F-BOX DOMAIN-CONTAINING PROTEIN"/>
    <property type="match status" value="1"/>
</dbReference>
<dbReference type="SUPFAM" id="SSF81383">
    <property type="entry name" value="F-box domain"/>
    <property type="match status" value="1"/>
</dbReference>
<dbReference type="OMA" id="IVPHDAY"/>
<dbReference type="OrthoDB" id="1932213at2759"/>
<proteinExistence type="predicted"/>
<sequence>MGKRKQRRINKFRNKKDRISELPDSIICSILLLLTMKDAVKTSILSRRWRFLWASSLSNLNFDLYTMLGGRQPERRYDKKDKELLQHETGRFVRRVEKLFMVYQGVEVKSFRVSFFLGRRSDNDINRWISSAVKMRVEKIDLNLSYKPYFFGYPGLPVDEQYIFPDWLLSQGRSSGLKHLRLEACILRPVPDFSGFNSLITLALEDVNVAEGCVECLLSNCLLLEGLSMTKCMLSTKLSVIGASLHLKYLNILCCHDLEKIEISASNLISFNYIGDILRVAFGSATKLIKVHIGIPCNIWGGINYALTGLANDLPLLETLSLCSWDIEGKIIPASISTFNNLKQLNLAFSPSRHVDLLWIASILKASPFLQKLRLLMGLSKLNQVRSVIRRPSKCPHNQLKEIEFSGFLGNQNEIELAIYLLDNAIALERMVIDPLRKFYRGGDKWNVIGAHVEWAKTRQERVREWLCKEVPPNVQLEIR</sequence>
<dbReference type="AlphaFoldDB" id="A0A834YU73"/>